<feature type="region of interest" description="Disordered" evidence="1">
    <location>
        <begin position="21"/>
        <end position="41"/>
    </location>
</feature>
<evidence type="ECO:0000313" key="2">
    <source>
        <dbReference type="EMBL" id="MBD0851320.1"/>
    </source>
</evidence>
<accession>A0ABR7VCB9</accession>
<sequence>MKKYGLLVLSALVTLSCNSQEKKNEDKDEIKGKEEIAETPKGSWKVNREFDEDGNLIRYDSIYSWSSNTDLNDLASMNKDSVLKSMQSRFYRSFSDFNSEGFPDIFVRDSLFTRRFFTDDFFESEFGQDFMDIDRVRERMENMQRKFLERYQSEFDEFKEDGSDG</sequence>
<evidence type="ECO:0008006" key="4">
    <source>
        <dbReference type="Google" id="ProtNLM"/>
    </source>
</evidence>
<comment type="caution">
    <text evidence="2">The sequence shown here is derived from an EMBL/GenBank/DDBJ whole genome shotgun (WGS) entry which is preliminary data.</text>
</comment>
<evidence type="ECO:0000256" key="1">
    <source>
        <dbReference type="SAM" id="MobiDB-lite"/>
    </source>
</evidence>
<name>A0ABR7VCB9_9FLAO</name>
<dbReference type="EMBL" id="JABTCG010000004">
    <property type="protein sequence ID" value="MBD0851320.1"/>
    <property type="molecule type" value="Genomic_DNA"/>
</dbReference>
<keyword evidence="3" id="KW-1185">Reference proteome</keyword>
<organism evidence="2 3">
    <name type="scientific">Maribacter arenosus</name>
    <dbReference type="NCBI Taxonomy" id="1854708"/>
    <lineage>
        <taxon>Bacteria</taxon>
        <taxon>Pseudomonadati</taxon>
        <taxon>Bacteroidota</taxon>
        <taxon>Flavobacteriia</taxon>
        <taxon>Flavobacteriales</taxon>
        <taxon>Flavobacteriaceae</taxon>
        <taxon>Maribacter</taxon>
    </lineage>
</organism>
<dbReference type="PROSITE" id="PS51257">
    <property type="entry name" value="PROKAR_LIPOPROTEIN"/>
    <property type="match status" value="1"/>
</dbReference>
<reference evidence="2 3" key="1">
    <citation type="submission" date="2020-05" db="EMBL/GenBank/DDBJ databases">
        <title>The draft genome sequence of Maribacter arenosus CAU 1321.</title>
        <authorList>
            <person name="Mu L."/>
        </authorList>
    </citation>
    <scope>NUCLEOTIDE SEQUENCE [LARGE SCALE GENOMIC DNA]</scope>
    <source>
        <strain evidence="2 3">CAU 1321</strain>
    </source>
</reference>
<evidence type="ECO:0000313" key="3">
    <source>
        <dbReference type="Proteomes" id="UP000598350"/>
    </source>
</evidence>
<dbReference type="RefSeq" id="WP_188314445.1">
    <property type="nucleotide sequence ID" value="NZ_JABTCG010000004.1"/>
</dbReference>
<gene>
    <name evidence="2" type="ORF">HPE63_11635</name>
</gene>
<protein>
    <recommendedName>
        <fullName evidence="4">YARHG domain-containing protein</fullName>
    </recommendedName>
</protein>
<proteinExistence type="predicted"/>
<feature type="compositionally biased region" description="Basic and acidic residues" evidence="1">
    <location>
        <begin position="21"/>
        <end position="38"/>
    </location>
</feature>
<dbReference type="Proteomes" id="UP000598350">
    <property type="component" value="Unassembled WGS sequence"/>
</dbReference>